<proteinExistence type="predicted"/>
<dbReference type="Gene3D" id="3.40.50.150">
    <property type="entry name" value="Vaccinia Virus protein VP39"/>
    <property type="match status" value="1"/>
</dbReference>
<evidence type="ECO:0000259" key="1">
    <source>
        <dbReference type="Pfam" id="PF08241"/>
    </source>
</evidence>
<accession>A0A7G9Y412</accession>
<keyword evidence="3" id="KW-0830">Ubiquinone</keyword>
<dbReference type="InterPro" id="IPR013216">
    <property type="entry name" value="Methyltransf_11"/>
</dbReference>
<protein>
    <submittedName>
        <fullName evidence="3">Ubiquinone biosynthesis O-methyltransferase, mitochondrial</fullName>
        <ecNumber evidence="3">2.1.1.222</ecNumber>
    </submittedName>
</protein>
<gene>
    <name evidence="3" type="primary">COQ3</name>
    <name evidence="3" type="ORF">BPAOADCO_00010</name>
    <name evidence="2" type="ORF">PIKABMHP_00010</name>
</gene>
<dbReference type="Pfam" id="PF08241">
    <property type="entry name" value="Methyltransf_11"/>
    <property type="match status" value="1"/>
</dbReference>
<dbReference type="InterPro" id="IPR029063">
    <property type="entry name" value="SAM-dependent_MTases_sf"/>
</dbReference>
<dbReference type="GO" id="GO:0102208">
    <property type="term" value="F:2-polyprenyl-6-hydroxyphenol methylase activity"/>
    <property type="evidence" value="ECO:0007669"/>
    <property type="project" value="UniProtKB-EC"/>
</dbReference>
<dbReference type="PANTHER" id="PTHR43591">
    <property type="entry name" value="METHYLTRANSFERASE"/>
    <property type="match status" value="1"/>
</dbReference>
<keyword evidence="3" id="KW-0489">Methyltransferase</keyword>
<dbReference type="CDD" id="cd02440">
    <property type="entry name" value="AdoMet_MTases"/>
    <property type="match status" value="1"/>
</dbReference>
<dbReference type="EMBL" id="MT630760">
    <property type="protein sequence ID" value="QNO42746.1"/>
    <property type="molecule type" value="Genomic_DNA"/>
</dbReference>
<organism evidence="3">
    <name type="scientific">Candidatus Methanogaster sp. ANME-2c ERB4</name>
    <dbReference type="NCBI Taxonomy" id="2759911"/>
    <lineage>
        <taxon>Archaea</taxon>
        <taxon>Methanobacteriati</taxon>
        <taxon>Methanobacteriota</taxon>
        <taxon>Stenosarchaea group</taxon>
        <taxon>Methanomicrobia</taxon>
        <taxon>Methanosarcinales</taxon>
        <taxon>ANME-2 cluster</taxon>
        <taxon>Candidatus Methanogasteraceae</taxon>
        <taxon>Candidatus Methanogaster</taxon>
    </lineage>
</organism>
<name>A0A7G9Y412_9EURY</name>
<dbReference type="GO" id="GO:0008757">
    <property type="term" value="F:S-adenosylmethionine-dependent methyltransferase activity"/>
    <property type="evidence" value="ECO:0007669"/>
    <property type="project" value="InterPro"/>
</dbReference>
<sequence length="230" mass="26595">MDAIKNFKKNYILEDYDGESDYGLDSQITYDMLLRSIPSTGKILEIGCGMGHFSNYCHNSKRSVVSVDIGKSKMKMKNRYPFLSFVQADAEELPLKNNSFDVVLSIDLIEHLFDQNSHFKEVNRILKDGGLYIIKTPNKIYDLLVNIPYFMIVGKVEYSKLTETHPSTRTLFGPKKLLGKYNLHVDFYSFGRLSQIQRAKLGKIYKCVEKLVFNYFPLWLQPSFLCIAKK</sequence>
<dbReference type="SUPFAM" id="SSF53335">
    <property type="entry name" value="S-adenosyl-L-methionine-dependent methyltransferases"/>
    <property type="match status" value="1"/>
</dbReference>
<dbReference type="EMBL" id="MT630670">
    <property type="protein sequence ID" value="QNO41769.1"/>
    <property type="molecule type" value="Genomic_DNA"/>
</dbReference>
<evidence type="ECO:0000313" key="3">
    <source>
        <dbReference type="EMBL" id="QNO42746.1"/>
    </source>
</evidence>
<evidence type="ECO:0000313" key="2">
    <source>
        <dbReference type="EMBL" id="QNO41769.1"/>
    </source>
</evidence>
<dbReference type="AlphaFoldDB" id="A0A7G9Y412"/>
<reference evidence="3" key="1">
    <citation type="submission" date="2020-06" db="EMBL/GenBank/DDBJ databases">
        <title>Unique genomic features of the anaerobic methanotrophic archaea.</title>
        <authorList>
            <person name="Chadwick G.L."/>
            <person name="Skennerton C.T."/>
            <person name="Laso-Perez R."/>
            <person name="Leu A.O."/>
            <person name="Speth D.R."/>
            <person name="Yu H."/>
            <person name="Morgan-Lang C."/>
            <person name="Hatzenpichler R."/>
            <person name="Goudeau D."/>
            <person name="Malmstrom R."/>
            <person name="Brazelton W.J."/>
            <person name="Woyke T."/>
            <person name="Hallam S.J."/>
            <person name="Tyson G.W."/>
            <person name="Wegener G."/>
            <person name="Boetius A."/>
            <person name="Orphan V."/>
        </authorList>
    </citation>
    <scope>NUCLEOTIDE SEQUENCE</scope>
</reference>
<keyword evidence="3" id="KW-0808">Transferase</keyword>
<dbReference type="GO" id="GO:0032259">
    <property type="term" value="P:methylation"/>
    <property type="evidence" value="ECO:0007669"/>
    <property type="project" value="UniProtKB-KW"/>
</dbReference>
<dbReference type="EC" id="2.1.1.222" evidence="3"/>
<feature type="domain" description="Methyltransferase type 11" evidence="1">
    <location>
        <begin position="44"/>
        <end position="134"/>
    </location>
</feature>